<dbReference type="EMBL" id="MU150295">
    <property type="protein sequence ID" value="KAF9460633.1"/>
    <property type="molecule type" value="Genomic_DNA"/>
</dbReference>
<keyword evidence="1" id="KW-1133">Transmembrane helix</keyword>
<evidence type="ECO:0000313" key="3">
    <source>
        <dbReference type="Proteomes" id="UP000807353"/>
    </source>
</evidence>
<dbReference type="AlphaFoldDB" id="A0A9P5Y1J7"/>
<comment type="caution">
    <text evidence="2">The sequence shown here is derived from an EMBL/GenBank/DDBJ whole genome shotgun (WGS) entry which is preliminary data.</text>
</comment>
<gene>
    <name evidence="2" type="ORF">BDZ94DRAFT_1265507</name>
</gene>
<proteinExistence type="predicted"/>
<protein>
    <submittedName>
        <fullName evidence="2">Uncharacterized protein</fullName>
    </submittedName>
</protein>
<evidence type="ECO:0000256" key="1">
    <source>
        <dbReference type="SAM" id="Phobius"/>
    </source>
</evidence>
<name>A0A9P5Y1J7_9AGAR</name>
<organism evidence="2 3">
    <name type="scientific">Collybia nuda</name>
    <dbReference type="NCBI Taxonomy" id="64659"/>
    <lineage>
        <taxon>Eukaryota</taxon>
        <taxon>Fungi</taxon>
        <taxon>Dikarya</taxon>
        <taxon>Basidiomycota</taxon>
        <taxon>Agaricomycotina</taxon>
        <taxon>Agaricomycetes</taxon>
        <taxon>Agaricomycetidae</taxon>
        <taxon>Agaricales</taxon>
        <taxon>Tricholomatineae</taxon>
        <taxon>Clitocybaceae</taxon>
        <taxon>Collybia</taxon>
    </lineage>
</organism>
<accession>A0A9P5Y1J7</accession>
<dbReference type="Proteomes" id="UP000807353">
    <property type="component" value="Unassembled WGS sequence"/>
</dbReference>
<evidence type="ECO:0000313" key="2">
    <source>
        <dbReference type="EMBL" id="KAF9460633.1"/>
    </source>
</evidence>
<reference evidence="2" key="1">
    <citation type="submission" date="2020-11" db="EMBL/GenBank/DDBJ databases">
        <authorList>
            <consortium name="DOE Joint Genome Institute"/>
            <person name="Ahrendt S."/>
            <person name="Riley R."/>
            <person name="Andreopoulos W."/>
            <person name="Labutti K."/>
            <person name="Pangilinan J."/>
            <person name="Ruiz-Duenas F.J."/>
            <person name="Barrasa J.M."/>
            <person name="Sanchez-Garcia M."/>
            <person name="Camarero S."/>
            <person name="Miyauchi S."/>
            <person name="Serrano A."/>
            <person name="Linde D."/>
            <person name="Babiker R."/>
            <person name="Drula E."/>
            <person name="Ayuso-Fernandez I."/>
            <person name="Pacheco R."/>
            <person name="Padilla G."/>
            <person name="Ferreira P."/>
            <person name="Barriuso J."/>
            <person name="Kellner H."/>
            <person name="Castanera R."/>
            <person name="Alfaro M."/>
            <person name="Ramirez L."/>
            <person name="Pisabarro A.G."/>
            <person name="Kuo A."/>
            <person name="Tritt A."/>
            <person name="Lipzen A."/>
            <person name="He G."/>
            <person name="Yan M."/>
            <person name="Ng V."/>
            <person name="Cullen D."/>
            <person name="Martin F."/>
            <person name="Rosso M.-N."/>
            <person name="Henrissat B."/>
            <person name="Hibbett D."/>
            <person name="Martinez A.T."/>
            <person name="Grigoriev I.V."/>
        </authorList>
    </citation>
    <scope>NUCLEOTIDE SEQUENCE</scope>
    <source>
        <strain evidence="2">CBS 247.69</strain>
    </source>
</reference>
<keyword evidence="1" id="KW-0472">Membrane</keyword>
<sequence length="67" mass="7493">MIPVIPHGIKGRCSPTISLSSNSASFLKSIVEAMPNRKHHQRKLLMILCWPVPYFEFSTIAFAALLP</sequence>
<keyword evidence="3" id="KW-1185">Reference proteome</keyword>
<keyword evidence="1" id="KW-0812">Transmembrane</keyword>
<feature type="transmembrane region" description="Helical" evidence="1">
    <location>
        <begin position="44"/>
        <end position="66"/>
    </location>
</feature>